<reference evidence="2" key="1">
    <citation type="journal article" date="2014" name="Science">
        <title>Ancient hybridizations among the ancestral genomes of bread wheat.</title>
        <authorList>
            <consortium name="International Wheat Genome Sequencing Consortium,"/>
            <person name="Marcussen T."/>
            <person name="Sandve S.R."/>
            <person name="Heier L."/>
            <person name="Spannagl M."/>
            <person name="Pfeifer M."/>
            <person name="Jakobsen K.S."/>
            <person name="Wulff B.B."/>
            <person name="Steuernagel B."/>
            <person name="Mayer K.F."/>
            <person name="Olsen O.A."/>
        </authorList>
    </citation>
    <scope>NUCLEOTIDE SEQUENCE [LARGE SCALE GENOMIC DNA]</scope>
    <source>
        <strain evidence="2">cv. AL8/78</strain>
    </source>
</reference>
<organism evidence="1 2">
    <name type="scientific">Aegilops tauschii subsp. strangulata</name>
    <name type="common">Goatgrass</name>
    <dbReference type="NCBI Taxonomy" id="200361"/>
    <lineage>
        <taxon>Eukaryota</taxon>
        <taxon>Viridiplantae</taxon>
        <taxon>Streptophyta</taxon>
        <taxon>Embryophyta</taxon>
        <taxon>Tracheophyta</taxon>
        <taxon>Spermatophyta</taxon>
        <taxon>Magnoliopsida</taxon>
        <taxon>Liliopsida</taxon>
        <taxon>Poales</taxon>
        <taxon>Poaceae</taxon>
        <taxon>BOP clade</taxon>
        <taxon>Pooideae</taxon>
        <taxon>Triticodae</taxon>
        <taxon>Triticeae</taxon>
        <taxon>Triticinae</taxon>
        <taxon>Aegilops</taxon>
    </lineage>
</organism>
<dbReference type="EnsemblPlants" id="AET6Gv20354900.1">
    <property type="protein sequence ID" value="AET6Gv20354900.1"/>
    <property type="gene ID" value="AET6Gv20354900"/>
</dbReference>
<accession>A0A453NFT2</accession>
<dbReference type="Gramene" id="AET6Gv20354900.1">
    <property type="protein sequence ID" value="AET6Gv20354900.1"/>
    <property type="gene ID" value="AET6Gv20354900"/>
</dbReference>
<evidence type="ECO:0000313" key="2">
    <source>
        <dbReference type="Proteomes" id="UP000015105"/>
    </source>
</evidence>
<name>A0A453NFT2_AEGTS</name>
<reference evidence="1" key="5">
    <citation type="journal article" date="2021" name="G3 (Bethesda)">
        <title>Aegilops tauschii genome assembly Aet v5.0 features greater sequence contiguity and improved annotation.</title>
        <authorList>
            <person name="Wang L."/>
            <person name="Zhu T."/>
            <person name="Rodriguez J.C."/>
            <person name="Deal K.R."/>
            <person name="Dubcovsky J."/>
            <person name="McGuire P.E."/>
            <person name="Lux T."/>
            <person name="Spannagl M."/>
            <person name="Mayer K.F.X."/>
            <person name="Baldrich P."/>
            <person name="Meyers B.C."/>
            <person name="Huo N."/>
            <person name="Gu Y.Q."/>
            <person name="Zhou H."/>
            <person name="Devos K.M."/>
            <person name="Bennetzen J.L."/>
            <person name="Unver T."/>
            <person name="Budak H."/>
            <person name="Gulick P.J."/>
            <person name="Galiba G."/>
            <person name="Kalapos B."/>
            <person name="Nelson D.R."/>
            <person name="Li P."/>
            <person name="You F.M."/>
            <person name="Luo M.C."/>
            <person name="Dvorak J."/>
        </authorList>
    </citation>
    <scope>NUCLEOTIDE SEQUENCE [LARGE SCALE GENOMIC DNA]</scope>
    <source>
        <strain evidence="1">cv. AL8/78</strain>
    </source>
</reference>
<dbReference type="AlphaFoldDB" id="A0A453NFT2"/>
<protein>
    <submittedName>
        <fullName evidence="1">Uncharacterized protein</fullName>
    </submittedName>
</protein>
<proteinExistence type="predicted"/>
<reference evidence="2" key="2">
    <citation type="journal article" date="2017" name="Nat. Plants">
        <title>The Aegilops tauschii genome reveals multiple impacts of transposons.</title>
        <authorList>
            <person name="Zhao G."/>
            <person name="Zou C."/>
            <person name="Li K."/>
            <person name="Wang K."/>
            <person name="Li T."/>
            <person name="Gao L."/>
            <person name="Zhang X."/>
            <person name="Wang H."/>
            <person name="Yang Z."/>
            <person name="Liu X."/>
            <person name="Jiang W."/>
            <person name="Mao L."/>
            <person name="Kong X."/>
            <person name="Jiao Y."/>
            <person name="Jia J."/>
        </authorList>
    </citation>
    <scope>NUCLEOTIDE SEQUENCE [LARGE SCALE GENOMIC DNA]</scope>
    <source>
        <strain evidence="2">cv. AL8/78</strain>
    </source>
</reference>
<reference evidence="1" key="3">
    <citation type="journal article" date="2017" name="Nature">
        <title>Genome sequence of the progenitor of the wheat D genome Aegilops tauschii.</title>
        <authorList>
            <person name="Luo M.C."/>
            <person name="Gu Y.Q."/>
            <person name="Puiu D."/>
            <person name="Wang H."/>
            <person name="Twardziok S.O."/>
            <person name="Deal K.R."/>
            <person name="Huo N."/>
            <person name="Zhu T."/>
            <person name="Wang L."/>
            <person name="Wang Y."/>
            <person name="McGuire P.E."/>
            <person name="Liu S."/>
            <person name="Long H."/>
            <person name="Ramasamy R.K."/>
            <person name="Rodriguez J.C."/>
            <person name="Van S.L."/>
            <person name="Yuan L."/>
            <person name="Wang Z."/>
            <person name="Xia Z."/>
            <person name="Xiao L."/>
            <person name="Anderson O.D."/>
            <person name="Ouyang S."/>
            <person name="Liang Y."/>
            <person name="Zimin A.V."/>
            <person name="Pertea G."/>
            <person name="Qi P."/>
            <person name="Bennetzen J.L."/>
            <person name="Dai X."/>
            <person name="Dawson M.W."/>
            <person name="Muller H.G."/>
            <person name="Kugler K."/>
            <person name="Rivarola-Duarte L."/>
            <person name="Spannagl M."/>
            <person name="Mayer K.F.X."/>
            <person name="Lu F.H."/>
            <person name="Bevan M.W."/>
            <person name="Leroy P."/>
            <person name="Li P."/>
            <person name="You F.M."/>
            <person name="Sun Q."/>
            <person name="Liu Z."/>
            <person name="Lyons E."/>
            <person name="Wicker T."/>
            <person name="Salzberg S.L."/>
            <person name="Devos K.M."/>
            <person name="Dvorak J."/>
        </authorList>
    </citation>
    <scope>NUCLEOTIDE SEQUENCE [LARGE SCALE GENOMIC DNA]</scope>
    <source>
        <strain evidence="1">cv. AL8/78</strain>
    </source>
</reference>
<keyword evidence="2" id="KW-1185">Reference proteome</keyword>
<reference evidence="1" key="4">
    <citation type="submission" date="2019-03" db="UniProtKB">
        <authorList>
            <consortium name="EnsemblPlants"/>
        </authorList>
    </citation>
    <scope>IDENTIFICATION</scope>
</reference>
<evidence type="ECO:0000313" key="1">
    <source>
        <dbReference type="EnsemblPlants" id="AET6Gv20354900.1"/>
    </source>
</evidence>
<dbReference type="Proteomes" id="UP000015105">
    <property type="component" value="Chromosome 6D"/>
</dbReference>
<sequence>GDVTSHYGGKCDCFDGVKPAKRMAASLVVAEEEVSGLFGGEDLVEVWPDKPPESITKDDFNLQMEMQHLMPPVPLSADEHGLN</sequence>